<feature type="transmembrane region" description="Helical" evidence="7">
    <location>
        <begin position="74"/>
        <end position="94"/>
    </location>
</feature>
<keyword evidence="4 7" id="KW-1133">Transmembrane helix</keyword>
<dbReference type="PANTHER" id="PTHR45649">
    <property type="entry name" value="AMINO-ACID PERMEASE BAT1"/>
    <property type="match status" value="1"/>
</dbReference>
<feature type="transmembrane region" description="Helical" evidence="7">
    <location>
        <begin position="43"/>
        <end position="68"/>
    </location>
</feature>
<feature type="transmembrane region" description="Helical" evidence="7">
    <location>
        <begin position="449"/>
        <end position="472"/>
    </location>
</feature>
<evidence type="ECO:0000256" key="6">
    <source>
        <dbReference type="SAM" id="MobiDB-lite"/>
    </source>
</evidence>
<evidence type="ECO:0000313" key="9">
    <source>
        <dbReference type="Proteomes" id="UP001305779"/>
    </source>
</evidence>
<dbReference type="Pfam" id="PF13520">
    <property type="entry name" value="AA_permease_2"/>
    <property type="match status" value="1"/>
</dbReference>
<feature type="transmembrane region" description="Helical" evidence="7">
    <location>
        <begin position="195"/>
        <end position="214"/>
    </location>
</feature>
<comment type="subcellular location">
    <subcellularLocation>
        <location evidence="1">Membrane</location>
        <topology evidence="1">Multi-pass membrane protein</topology>
    </subcellularLocation>
</comment>
<feature type="region of interest" description="Disordered" evidence="6">
    <location>
        <begin position="1"/>
        <end position="22"/>
    </location>
</feature>
<sequence>MSGTDNEKLPATDPSSSSTMDPDDALLLAAGYKRTMPRRFTPLTLMSLSFTLTGTWLGTATSLGIALTEASSAGVLYSLVLAGVFTAILSYGMAELASAYPIAGAQYYWAFMVSDPSWAPFASYMAGWVNVVGWWMGQAATGSLLSGMLLAIAAFNRPGYEIEPWHQYLVFVGVVWLNVAWNTLGARMIPVWNKVLMFLSLAVILASFVTLLVCSREHYPSAKWIFTDTTNSTGWPSTGFAFMLATMNGIFSYAGTDCGAHLAEEIPSPSKNVPKVIMWPILIGFVVAWPLAVAFMASIYDLEAVLNTPTGFPLVEVLYQGMGGSGAGATVLMALYAVALFGCCAANGTTNARILWAVSRDGAVPFSRVFARIHPVFKVPVNAILLSGTVVTLYGLIFLGSTTVFSSMISALIVFLQTSCAIPQAILLVRGRSQVLPPRYFRIPEPWGYLTNAVAVAWVVFTDGLACIPVSYPVTLENMNWISVVTVAVVGFILMLWVFDKRMTFRGPKVDFELMRIRREEALGLVDRRVGLEEGRFGGEKQS</sequence>
<organism evidence="8 9">
    <name type="scientific">Zasmidium cellare</name>
    <name type="common">Wine cellar mold</name>
    <name type="synonym">Racodium cellare</name>
    <dbReference type="NCBI Taxonomy" id="395010"/>
    <lineage>
        <taxon>Eukaryota</taxon>
        <taxon>Fungi</taxon>
        <taxon>Dikarya</taxon>
        <taxon>Ascomycota</taxon>
        <taxon>Pezizomycotina</taxon>
        <taxon>Dothideomycetes</taxon>
        <taxon>Dothideomycetidae</taxon>
        <taxon>Mycosphaerellales</taxon>
        <taxon>Mycosphaerellaceae</taxon>
        <taxon>Zasmidium</taxon>
    </lineage>
</organism>
<evidence type="ECO:0000256" key="5">
    <source>
        <dbReference type="ARBA" id="ARBA00023136"/>
    </source>
</evidence>
<feature type="compositionally biased region" description="Basic and acidic residues" evidence="6">
    <location>
        <begin position="1"/>
        <end position="10"/>
    </location>
</feature>
<feature type="transmembrane region" description="Helical" evidence="7">
    <location>
        <begin position="317"/>
        <end position="343"/>
    </location>
</feature>
<dbReference type="InterPro" id="IPR002293">
    <property type="entry name" value="AA/rel_permease1"/>
</dbReference>
<dbReference type="Proteomes" id="UP001305779">
    <property type="component" value="Unassembled WGS sequence"/>
</dbReference>
<accession>A0ABR0E7L7</accession>
<reference evidence="8 9" key="1">
    <citation type="journal article" date="2023" name="G3 (Bethesda)">
        <title>A chromosome-level genome assembly of Zasmidium syzygii isolated from banana leaves.</title>
        <authorList>
            <person name="van Westerhoven A.C."/>
            <person name="Mehrabi R."/>
            <person name="Talebi R."/>
            <person name="Steentjes M.B.F."/>
            <person name="Corcolon B."/>
            <person name="Chong P.A."/>
            <person name="Kema G.H.J."/>
            <person name="Seidl M.F."/>
        </authorList>
    </citation>
    <scope>NUCLEOTIDE SEQUENCE [LARGE SCALE GENOMIC DNA]</scope>
    <source>
        <strain evidence="8 9">P124</strain>
    </source>
</reference>
<dbReference type="PIRSF" id="PIRSF006060">
    <property type="entry name" value="AA_transporter"/>
    <property type="match status" value="1"/>
</dbReference>
<keyword evidence="9" id="KW-1185">Reference proteome</keyword>
<feature type="transmembrane region" description="Helical" evidence="7">
    <location>
        <begin position="132"/>
        <end position="156"/>
    </location>
</feature>
<evidence type="ECO:0000313" key="8">
    <source>
        <dbReference type="EMBL" id="KAK4497422.1"/>
    </source>
</evidence>
<evidence type="ECO:0000256" key="2">
    <source>
        <dbReference type="ARBA" id="ARBA00022448"/>
    </source>
</evidence>
<evidence type="ECO:0000256" key="7">
    <source>
        <dbReference type="SAM" id="Phobius"/>
    </source>
</evidence>
<dbReference type="EMBL" id="JAXOVC010000009">
    <property type="protein sequence ID" value="KAK4497422.1"/>
    <property type="molecule type" value="Genomic_DNA"/>
</dbReference>
<feature type="transmembrane region" description="Helical" evidence="7">
    <location>
        <begin position="106"/>
        <end position="126"/>
    </location>
</feature>
<feature type="transmembrane region" description="Helical" evidence="7">
    <location>
        <begin position="276"/>
        <end position="297"/>
    </location>
</feature>
<feature type="transmembrane region" description="Helical" evidence="7">
    <location>
        <begin position="478"/>
        <end position="499"/>
    </location>
</feature>
<comment type="caution">
    <text evidence="8">The sequence shown here is derived from an EMBL/GenBank/DDBJ whole genome shotgun (WGS) entry which is preliminary data.</text>
</comment>
<feature type="transmembrane region" description="Helical" evidence="7">
    <location>
        <begin position="405"/>
        <end position="429"/>
    </location>
</feature>
<proteinExistence type="predicted"/>
<feature type="transmembrane region" description="Helical" evidence="7">
    <location>
        <begin position="379"/>
        <end position="399"/>
    </location>
</feature>
<protein>
    <recommendedName>
        <fullName evidence="10">Amino acid transporter</fullName>
    </recommendedName>
</protein>
<evidence type="ECO:0000256" key="1">
    <source>
        <dbReference type="ARBA" id="ARBA00004141"/>
    </source>
</evidence>
<dbReference type="Gene3D" id="1.20.1740.10">
    <property type="entry name" value="Amino acid/polyamine transporter I"/>
    <property type="match status" value="1"/>
</dbReference>
<gene>
    <name evidence="8" type="ORF">PRZ48_011873</name>
</gene>
<name>A0ABR0E7L7_ZASCE</name>
<evidence type="ECO:0008006" key="10">
    <source>
        <dbReference type="Google" id="ProtNLM"/>
    </source>
</evidence>
<keyword evidence="5 7" id="KW-0472">Membrane</keyword>
<evidence type="ECO:0000256" key="3">
    <source>
        <dbReference type="ARBA" id="ARBA00022692"/>
    </source>
</evidence>
<keyword evidence="2" id="KW-0813">Transport</keyword>
<evidence type="ECO:0000256" key="4">
    <source>
        <dbReference type="ARBA" id="ARBA00022989"/>
    </source>
</evidence>
<keyword evidence="3 7" id="KW-0812">Transmembrane</keyword>
<feature type="transmembrane region" description="Helical" evidence="7">
    <location>
        <begin position="168"/>
        <end position="189"/>
    </location>
</feature>
<dbReference type="PANTHER" id="PTHR45649:SF11">
    <property type="entry name" value="TRANSPORTER, PUTATIVE (EUROFUNG)-RELATED"/>
    <property type="match status" value="1"/>
</dbReference>